<dbReference type="InterPro" id="IPR013655">
    <property type="entry name" value="PAS_fold_3"/>
</dbReference>
<evidence type="ECO:0000256" key="15">
    <source>
        <dbReference type="SAM" id="Coils"/>
    </source>
</evidence>
<dbReference type="SMART" id="SM00091">
    <property type="entry name" value="PAS"/>
    <property type="match status" value="4"/>
</dbReference>
<dbReference type="FunFam" id="3.30.565.10:FF:000006">
    <property type="entry name" value="Sensor histidine kinase WalK"/>
    <property type="match status" value="1"/>
</dbReference>
<accession>A0A5J4KLA7</accession>
<dbReference type="InterPro" id="IPR052162">
    <property type="entry name" value="Sensor_kinase/Photoreceptor"/>
</dbReference>
<reference evidence="19 20" key="1">
    <citation type="submission" date="2019-10" db="EMBL/GenBank/DDBJ databases">
        <title>Dictyobacter vulcani sp. nov., within the class Ktedonobacteria, isolated from soil of volcanic Mt. Zao.</title>
        <authorList>
            <person name="Zheng Y."/>
            <person name="Wang C.M."/>
            <person name="Sakai Y."/>
            <person name="Abe K."/>
            <person name="Yokota A."/>
            <person name="Yabe S."/>
        </authorList>
    </citation>
    <scope>NUCLEOTIDE SEQUENCE [LARGE SCALE GENOMIC DNA]</scope>
    <source>
        <strain evidence="19 20">W12</strain>
    </source>
</reference>
<dbReference type="InterPro" id="IPR036097">
    <property type="entry name" value="HisK_dim/P_sf"/>
</dbReference>
<gene>
    <name evidence="19" type="ORF">KDW_46600</name>
</gene>
<keyword evidence="12" id="KW-1133">Transmembrane helix</keyword>
<dbReference type="AlphaFoldDB" id="A0A5J4KLA7"/>
<dbReference type="SMART" id="SM00065">
    <property type="entry name" value="GAF"/>
    <property type="match status" value="1"/>
</dbReference>
<dbReference type="InterPro" id="IPR000700">
    <property type="entry name" value="PAS-assoc_C"/>
</dbReference>
<evidence type="ECO:0000313" key="19">
    <source>
        <dbReference type="EMBL" id="GER90498.1"/>
    </source>
</evidence>
<keyword evidence="8" id="KW-0812">Transmembrane</keyword>
<dbReference type="SUPFAM" id="SSF55781">
    <property type="entry name" value="GAF domain-like"/>
    <property type="match status" value="1"/>
</dbReference>
<sequence>MAKIPDPVPQEETTISQLRSAVRQTEQRFEDTFEQAAVGLAHVALDGRWLYVNQRLCDITGYQREELQRMTFQEITYDDDLEKNLAYVKQLIAGEIQNYAMDKRYICKDGHLTWTHLTAALSRAEDNTPQYFISVIEDINERKKLEQDLYQQRQAFMTVVENAPDIITRYDHDSRFLYINPAGCRVAGRPQADIIGKTHEENGFPTEHVQRWKEALAEAFRTQKPLEVDLDFTGPAGRRFYQAHLAPEFDANGQMVSVLAVTRDFTERKLMEEERVRLLAAEQQAHAEAEAERQRIYDLFLQVPASVCLLHGPEHVFEFANPRYLQLVGNRDLIGKTVREALPEIADQGFYELLDAVYTTGIPFHGDEVLVMIDRKLDGQLEESFLNFVYQPARDVNGKINGIMVHAVEVTEQIRDRDNLKLSQQRLQLAQLAGNIGTFDWNVRTNEILWTPELEALYGLPAGGFEGRYENWAQRVHPDDLERAEGNLQRSVTDGPPYNVEFRVIHPDGTQRWMLGKGEVINDEEGHPQRVLGVNIDITERKEAELQLAHTLEQVGFIASSSKLLASSMNYQEVVVQVIQNAIPAVADWCRIDLHSSIPNLQPVSIAYPDPVQNTQEFNFKEHELEEKEIPAAIATVRQKKSAALYFHLDAESAQNLTSDPRELELLRELHAESAMIVPLTVQGEIEGTITFVTTRERTSYTEADLNMAEELASRVNMAIERARIYYNLQDLNATLEARVAQRTDELRLLNANLERSNQELQEFAYVASHDLQEPLRKIQAFGNLLEEEYGPEIGEGKEYLDRMRNAAARMRVLIDDLLTFSRVATKTLPFSPISLELVARDVLDDLETRIQETNGTIELGNLPTIEADSRQMYQVLQNLLGNALKFHRPGVPPVIKVSATIEENTQPDEFYSGPNCILTVQDNGIGFEEKYLDRIFTVFQRLHGRKEYEGTGIGLAVVRKIVERHGGTITATSTIGEGSTFIVTLPVSHPLKG</sequence>
<keyword evidence="20" id="KW-1185">Reference proteome</keyword>
<evidence type="ECO:0000256" key="7">
    <source>
        <dbReference type="ARBA" id="ARBA00022679"/>
    </source>
</evidence>
<dbReference type="InterPro" id="IPR013656">
    <property type="entry name" value="PAS_4"/>
</dbReference>
<dbReference type="SMART" id="SM00388">
    <property type="entry name" value="HisKA"/>
    <property type="match status" value="1"/>
</dbReference>
<dbReference type="NCBIfam" id="TIGR00229">
    <property type="entry name" value="sensory_box"/>
    <property type="match status" value="3"/>
</dbReference>
<dbReference type="InterPro" id="IPR036890">
    <property type="entry name" value="HATPase_C_sf"/>
</dbReference>
<dbReference type="SUPFAM" id="SSF55785">
    <property type="entry name" value="PYP-like sensor domain (PAS domain)"/>
    <property type="match status" value="4"/>
</dbReference>
<keyword evidence="4" id="KW-1003">Cell membrane</keyword>
<evidence type="ECO:0000259" key="17">
    <source>
        <dbReference type="PROSITE" id="PS50112"/>
    </source>
</evidence>
<dbReference type="Pfam" id="PF02518">
    <property type="entry name" value="HATPase_c"/>
    <property type="match status" value="1"/>
</dbReference>
<evidence type="ECO:0000256" key="5">
    <source>
        <dbReference type="ARBA" id="ARBA00022519"/>
    </source>
</evidence>
<evidence type="ECO:0000256" key="10">
    <source>
        <dbReference type="ARBA" id="ARBA00022741"/>
    </source>
</evidence>
<dbReference type="SUPFAM" id="SSF47384">
    <property type="entry name" value="Homodimeric domain of signal transducing histidine kinase"/>
    <property type="match status" value="1"/>
</dbReference>
<dbReference type="Gene3D" id="3.30.565.10">
    <property type="entry name" value="Histidine kinase-like ATPase, C-terminal domain"/>
    <property type="match status" value="1"/>
</dbReference>
<evidence type="ECO:0000256" key="6">
    <source>
        <dbReference type="ARBA" id="ARBA00022553"/>
    </source>
</evidence>
<dbReference type="InterPro" id="IPR003018">
    <property type="entry name" value="GAF"/>
</dbReference>
<dbReference type="Proteomes" id="UP000326912">
    <property type="component" value="Unassembled WGS sequence"/>
</dbReference>
<keyword evidence="14" id="KW-0472">Membrane</keyword>
<feature type="domain" description="PAS" evidence="17">
    <location>
        <begin position="25"/>
        <end position="95"/>
    </location>
</feature>
<evidence type="ECO:0000313" key="20">
    <source>
        <dbReference type="Proteomes" id="UP000326912"/>
    </source>
</evidence>
<dbReference type="InterPro" id="IPR003594">
    <property type="entry name" value="HATPase_dom"/>
</dbReference>
<dbReference type="InterPro" id="IPR003661">
    <property type="entry name" value="HisK_dim/P_dom"/>
</dbReference>
<evidence type="ECO:0000256" key="4">
    <source>
        <dbReference type="ARBA" id="ARBA00022475"/>
    </source>
</evidence>
<keyword evidence="15" id="KW-0175">Coiled coil</keyword>
<dbReference type="InterPro" id="IPR005467">
    <property type="entry name" value="His_kinase_dom"/>
</dbReference>
<dbReference type="PROSITE" id="PS50113">
    <property type="entry name" value="PAC"/>
    <property type="match status" value="3"/>
</dbReference>
<dbReference type="PANTHER" id="PTHR43304">
    <property type="entry name" value="PHYTOCHROME-LIKE PROTEIN CPH1"/>
    <property type="match status" value="1"/>
</dbReference>
<feature type="coiled-coil region" evidence="15">
    <location>
        <begin position="733"/>
        <end position="760"/>
    </location>
</feature>
<feature type="domain" description="Histidine kinase" evidence="16">
    <location>
        <begin position="767"/>
        <end position="990"/>
    </location>
</feature>
<evidence type="ECO:0000256" key="8">
    <source>
        <dbReference type="ARBA" id="ARBA00022692"/>
    </source>
</evidence>
<dbReference type="Gene3D" id="3.30.450.20">
    <property type="entry name" value="PAS domain"/>
    <property type="match status" value="4"/>
</dbReference>
<dbReference type="Pfam" id="PF08448">
    <property type="entry name" value="PAS_4"/>
    <property type="match status" value="2"/>
</dbReference>
<dbReference type="Gene3D" id="3.30.450.40">
    <property type="match status" value="1"/>
</dbReference>
<dbReference type="GO" id="GO:0000166">
    <property type="term" value="F:nucleotide binding"/>
    <property type="evidence" value="ECO:0007669"/>
    <property type="project" value="UniProtKB-KW"/>
</dbReference>
<evidence type="ECO:0000256" key="9">
    <source>
        <dbReference type="ARBA" id="ARBA00022737"/>
    </source>
</evidence>
<feature type="domain" description="PAC" evidence="18">
    <location>
        <begin position="498"/>
        <end position="550"/>
    </location>
</feature>
<dbReference type="PRINTS" id="PR00344">
    <property type="entry name" value="BCTRLSENSOR"/>
</dbReference>
<feature type="domain" description="PAS" evidence="17">
    <location>
        <begin position="152"/>
        <end position="223"/>
    </location>
</feature>
<evidence type="ECO:0000259" key="16">
    <source>
        <dbReference type="PROSITE" id="PS50109"/>
    </source>
</evidence>
<keyword evidence="6" id="KW-0597">Phosphoprotein</keyword>
<feature type="domain" description="PAC" evidence="18">
    <location>
        <begin position="226"/>
        <end position="277"/>
    </location>
</feature>
<dbReference type="Pfam" id="PF08447">
    <property type="entry name" value="PAS_3"/>
    <property type="match status" value="2"/>
</dbReference>
<dbReference type="SUPFAM" id="SSF55874">
    <property type="entry name" value="ATPase domain of HSP90 chaperone/DNA topoisomerase II/histidine kinase"/>
    <property type="match status" value="1"/>
</dbReference>
<dbReference type="EC" id="2.7.13.3" evidence="3"/>
<dbReference type="Pfam" id="PF01590">
    <property type="entry name" value="GAF"/>
    <property type="match status" value="1"/>
</dbReference>
<comment type="subcellular location">
    <subcellularLocation>
        <location evidence="2">Cell inner membrane</location>
        <topology evidence="2">Multi-pass membrane protein</topology>
    </subcellularLocation>
</comment>
<evidence type="ECO:0000256" key="13">
    <source>
        <dbReference type="ARBA" id="ARBA00023012"/>
    </source>
</evidence>
<dbReference type="GO" id="GO:0005886">
    <property type="term" value="C:plasma membrane"/>
    <property type="evidence" value="ECO:0007669"/>
    <property type="project" value="UniProtKB-SubCell"/>
</dbReference>
<dbReference type="Pfam" id="PF00512">
    <property type="entry name" value="HisKA"/>
    <property type="match status" value="1"/>
</dbReference>
<dbReference type="Gene3D" id="1.10.287.130">
    <property type="match status" value="1"/>
</dbReference>
<dbReference type="SMART" id="SM00086">
    <property type="entry name" value="PAC"/>
    <property type="match status" value="3"/>
</dbReference>
<dbReference type="InterPro" id="IPR000014">
    <property type="entry name" value="PAS"/>
</dbReference>
<dbReference type="EMBL" id="BKZW01000002">
    <property type="protein sequence ID" value="GER90498.1"/>
    <property type="molecule type" value="Genomic_DNA"/>
</dbReference>
<dbReference type="CDD" id="cd00082">
    <property type="entry name" value="HisKA"/>
    <property type="match status" value="1"/>
</dbReference>
<dbReference type="GO" id="GO:0000155">
    <property type="term" value="F:phosphorelay sensor kinase activity"/>
    <property type="evidence" value="ECO:0007669"/>
    <property type="project" value="InterPro"/>
</dbReference>
<dbReference type="RefSeq" id="WP_151758236.1">
    <property type="nucleotide sequence ID" value="NZ_BKZW01000002.1"/>
</dbReference>
<evidence type="ECO:0000259" key="18">
    <source>
        <dbReference type="PROSITE" id="PS50113"/>
    </source>
</evidence>
<evidence type="ECO:0000256" key="3">
    <source>
        <dbReference type="ARBA" id="ARBA00012438"/>
    </source>
</evidence>
<protein>
    <recommendedName>
        <fullName evidence="3">histidine kinase</fullName>
        <ecNumber evidence="3">2.7.13.3</ecNumber>
    </recommendedName>
</protein>
<dbReference type="CDD" id="cd00130">
    <property type="entry name" value="PAS"/>
    <property type="match status" value="3"/>
</dbReference>
<dbReference type="Gene3D" id="2.10.70.100">
    <property type="match status" value="1"/>
</dbReference>
<proteinExistence type="predicted"/>
<keyword evidence="10" id="KW-0547">Nucleotide-binding</keyword>
<dbReference type="SMART" id="SM00387">
    <property type="entry name" value="HATPase_c"/>
    <property type="match status" value="1"/>
</dbReference>
<feature type="domain" description="PAC" evidence="18">
    <location>
        <begin position="99"/>
        <end position="151"/>
    </location>
</feature>
<keyword evidence="5" id="KW-0997">Cell inner membrane</keyword>
<keyword evidence="9" id="KW-0677">Repeat</keyword>
<keyword evidence="7" id="KW-0808">Transferase</keyword>
<keyword evidence="13" id="KW-0902">Two-component regulatory system</keyword>
<dbReference type="InterPro" id="IPR035965">
    <property type="entry name" value="PAS-like_dom_sf"/>
</dbReference>
<comment type="caution">
    <text evidence="19">The sequence shown here is derived from an EMBL/GenBank/DDBJ whole genome shotgun (WGS) entry which is preliminary data.</text>
</comment>
<dbReference type="FunFam" id="2.10.70.100:FF:000001">
    <property type="entry name" value="Sensory transduction histidine kinase"/>
    <property type="match status" value="1"/>
</dbReference>
<evidence type="ECO:0000256" key="2">
    <source>
        <dbReference type="ARBA" id="ARBA00004429"/>
    </source>
</evidence>
<name>A0A5J4KLA7_9CHLR</name>
<evidence type="ECO:0000256" key="11">
    <source>
        <dbReference type="ARBA" id="ARBA00022777"/>
    </source>
</evidence>
<dbReference type="InterPro" id="IPR029016">
    <property type="entry name" value="GAF-like_dom_sf"/>
</dbReference>
<dbReference type="PROSITE" id="PS50109">
    <property type="entry name" value="HIS_KIN"/>
    <property type="match status" value="1"/>
</dbReference>
<evidence type="ECO:0000256" key="12">
    <source>
        <dbReference type="ARBA" id="ARBA00022989"/>
    </source>
</evidence>
<dbReference type="PROSITE" id="PS50112">
    <property type="entry name" value="PAS"/>
    <property type="match status" value="2"/>
</dbReference>
<dbReference type="InterPro" id="IPR004358">
    <property type="entry name" value="Sig_transdc_His_kin-like_C"/>
</dbReference>
<comment type="catalytic activity">
    <reaction evidence="1">
        <text>ATP + protein L-histidine = ADP + protein N-phospho-L-histidine.</text>
        <dbReference type="EC" id="2.7.13.3"/>
    </reaction>
</comment>
<dbReference type="InterPro" id="IPR001610">
    <property type="entry name" value="PAC"/>
</dbReference>
<organism evidence="19 20">
    <name type="scientific">Dictyobacter vulcani</name>
    <dbReference type="NCBI Taxonomy" id="2607529"/>
    <lineage>
        <taxon>Bacteria</taxon>
        <taxon>Bacillati</taxon>
        <taxon>Chloroflexota</taxon>
        <taxon>Ktedonobacteria</taxon>
        <taxon>Ktedonobacterales</taxon>
        <taxon>Dictyobacteraceae</taxon>
        <taxon>Dictyobacter</taxon>
    </lineage>
</organism>
<keyword evidence="11" id="KW-0418">Kinase</keyword>
<evidence type="ECO:0000256" key="1">
    <source>
        <dbReference type="ARBA" id="ARBA00000085"/>
    </source>
</evidence>
<evidence type="ECO:0000256" key="14">
    <source>
        <dbReference type="ARBA" id="ARBA00023136"/>
    </source>
</evidence>
<dbReference type="PANTHER" id="PTHR43304:SF1">
    <property type="entry name" value="PAC DOMAIN-CONTAINING PROTEIN"/>
    <property type="match status" value="1"/>
</dbReference>